<sequence length="155" mass="16943">MTDSRQSLIEETKNCGIDAGSPKFNHGGGNDNREWTVKMSGGSGVDDKCISGAIEKAGVPKVNCEKTAPPPPPPKPLGPKYDLRRPPSTRRNCWARADGLGCGVFIEGSGCEMNGDDIWEYYQKIRCSCKKCGNVEYKVGCFVKFDYVMGCNNHD</sequence>
<dbReference type="Pfam" id="PF15474">
    <property type="entry name" value="MU117"/>
    <property type="match status" value="1"/>
</dbReference>
<protein>
    <submittedName>
        <fullName evidence="2">Uncharacterized protein</fullName>
    </submittedName>
</protein>
<dbReference type="AlphaFoldDB" id="A0A9W8WH52"/>
<gene>
    <name evidence="2" type="ORF">N0V84_003600</name>
</gene>
<organism evidence="2 3">
    <name type="scientific">Fusarium piperis</name>
    <dbReference type="NCBI Taxonomy" id="1435070"/>
    <lineage>
        <taxon>Eukaryota</taxon>
        <taxon>Fungi</taxon>
        <taxon>Dikarya</taxon>
        <taxon>Ascomycota</taxon>
        <taxon>Pezizomycotina</taxon>
        <taxon>Sordariomycetes</taxon>
        <taxon>Hypocreomycetidae</taxon>
        <taxon>Hypocreales</taxon>
        <taxon>Nectriaceae</taxon>
        <taxon>Fusarium</taxon>
        <taxon>Fusarium solani species complex</taxon>
    </lineage>
</organism>
<keyword evidence="3" id="KW-1185">Reference proteome</keyword>
<feature type="region of interest" description="Disordered" evidence="1">
    <location>
        <begin position="1"/>
        <end position="32"/>
    </location>
</feature>
<accession>A0A9W8WH52</accession>
<feature type="region of interest" description="Disordered" evidence="1">
    <location>
        <begin position="61"/>
        <end position="85"/>
    </location>
</feature>
<evidence type="ECO:0000313" key="2">
    <source>
        <dbReference type="EMBL" id="KAJ4325218.1"/>
    </source>
</evidence>
<dbReference type="OrthoDB" id="4994634at2759"/>
<dbReference type="EMBL" id="JAPEUR010000052">
    <property type="protein sequence ID" value="KAJ4325218.1"/>
    <property type="molecule type" value="Genomic_DNA"/>
</dbReference>
<name>A0A9W8WH52_9HYPO</name>
<dbReference type="Proteomes" id="UP001140502">
    <property type="component" value="Unassembled WGS sequence"/>
</dbReference>
<reference evidence="2" key="1">
    <citation type="submission" date="2022-10" db="EMBL/GenBank/DDBJ databases">
        <title>Tapping the CABI collections for fungal endophytes: first genome assemblies for Collariella, Neodidymelliopsis, Ascochyta clinopodiicola, Didymella pomorum, Didymosphaeria variabile, Neocosmospora piperis and Neocucurbitaria cava.</title>
        <authorList>
            <person name="Hill R."/>
        </authorList>
    </citation>
    <scope>NUCLEOTIDE SEQUENCE</scope>
    <source>
        <strain evidence="2">IMI 366586</strain>
    </source>
</reference>
<comment type="caution">
    <text evidence="2">The sequence shown here is derived from an EMBL/GenBank/DDBJ whole genome shotgun (WGS) entry which is preliminary data.</text>
</comment>
<dbReference type="InterPro" id="IPR029167">
    <property type="entry name" value="Mug117"/>
</dbReference>
<evidence type="ECO:0000256" key="1">
    <source>
        <dbReference type="SAM" id="MobiDB-lite"/>
    </source>
</evidence>
<evidence type="ECO:0000313" key="3">
    <source>
        <dbReference type="Proteomes" id="UP001140502"/>
    </source>
</evidence>
<proteinExistence type="predicted"/>
<feature type="compositionally biased region" description="Pro residues" evidence="1">
    <location>
        <begin position="68"/>
        <end position="77"/>
    </location>
</feature>